<dbReference type="Gene3D" id="3.40.50.720">
    <property type="entry name" value="NAD(P)-binding Rossmann-like Domain"/>
    <property type="match status" value="1"/>
</dbReference>
<keyword evidence="3 4" id="KW-0560">Oxidoreductase</keyword>
<dbReference type="PANTHER" id="PTHR24320:SF236">
    <property type="entry name" value="SHORT-CHAIN DEHYDROGENASE-RELATED"/>
    <property type="match status" value="1"/>
</dbReference>
<evidence type="ECO:0000256" key="2">
    <source>
        <dbReference type="ARBA" id="ARBA00022857"/>
    </source>
</evidence>
<name>A0A9W9CTK6_9PEZI</name>
<dbReference type="Pfam" id="PF00106">
    <property type="entry name" value="adh_short"/>
    <property type="match status" value="1"/>
</dbReference>
<dbReference type="OrthoDB" id="191139at2759"/>
<dbReference type="EC" id="1.3.1.33" evidence="4"/>
<dbReference type="InterPro" id="IPR036291">
    <property type="entry name" value="NAD(P)-bd_dom_sf"/>
</dbReference>
<keyword evidence="5" id="KW-1185">Reference proteome</keyword>
<comment type="similarity">
    <text evidence="1">Belongs to the short-chain dehydrogenases/reductases (SDR) family.</text>
</comment>
<dbReference type="SUPFAM" id="SSF51735">
    <property type="entry name" value="NAD(P)-binding Rossmann-fold domains"/>
    <property type="match status" value="1"/>
</dbReference>
<dbReference type="Proteomes" id="UP001140453">
    <property type="component" value="Unassembled WGS sequence"/>
</dbReference>
<dbReference type="PRINTS" id="PR00081">
    <property type="entry name" value="GDHRDH"/>
</dbReference>
<dbReference type="EMBL" id="JAPEVB010000005">
    <property type="protein sequence ID" value="KAJ4387720.1"/>
    <property type="molecule type" value="Genomic_DNA"/>
</dbReference>
<keyword evidence="2" id="KW-0521">NADP</keyword>
<dbReference type="InterPro" id="IPR002347">
    <property type="entry name" value="SDR_fam"/>
</dbReference>
<dbReference type="PANTHER" id="PTHR24320">
    <property type="entry name" value="RETINOL DEHYDROGENASE"/>
    <property type="match status" value="1"/>
</dbReference>
<dbReference type="GO" id="GO:0016630">
    <property type="term" value="F:protochlorophyllide reductase activity"/>
    <property type="evidence" value="ECO:0007669"/>
    <property type="project" value="UniProtKB-EC"/>
</dbReference>
<evidence type="ECO:0000313" key="4">
    <source>
        <dbReference type="EMBL" id="KAJ4387720.1"/>
    </source>
</evidence>
<organism evidence="4 5">
    <name type="scientific">Gnomoniopsis smithogilvyi</name>
    <dbReference type="NCBI Taxonomy" id="1191159"/>
    <lineage>
        <taxon>Eukaryota</taxon>
        <taxon>Fungi</taxon>
        <taxon>Dikarya</taxon>
        <taxon>Ascomycota</taxon>
        <taxon>Pezizomycotina</taxon>
        <taxon>Sordariomycetes</taxon>
        <taxon>Sordariomycetidae</taxon>
        <taxon>Diaporthales</taxon>
        <taxon>Gnomoniaceae</taxon>
        <taxon>Gnomoniopsis</taxon>
    </lineage>
</organism>
<evidence type="ECO:0000256" key="3">
    <source>
        <dbReference type="ARBA" id="ARBA00023002"/>
    </source>
</evidence>
<accession>A0A9W9CTK6</accession>
<comment type="caution">
    <text evidence="4">The sequence shown here is derived from an EMBL/GenBank/DDBJ whole genome shotgun (WGS) entry which is preliminary data.</text>
</comment>
<dbReference type="AlphaFoldDB" id="A0A9W9CTK6"/>
<gene>
    <name evidence="4" type="primary">RDH1_4</name>
    <name evidence="4" type="ORF">N0V93_008319</name>
</gene>
<evidence type="ECO:0000313" key="5">
    <source>
        <dbReference type="Proteomes" id="UP001140453"/>
    </source>
</evidence>
<sequence length="327" mass="35985">MPGATSVMQQFFCPSKPTFTEKDLPNLKNKVIIVTGSNTGLGKEIARMVYSKNAKVYMMARSEEKTQEAIKDIETSLPNSDGELHFIRLDLSDLTSIKQSVDEFLSREHELHLLFNNAGVGYPEKGSKTKQGYELQIGVNCLGPFGFTNFLAPTLVSTAKTSPRGSVRVIWVSSSASEAFSPKGLMEILPKIEEAGEMDKYSISKLGNYLHATEFAARYKAEGVVSIPLNPGALDSDFWRTQGGITTAILRKTVLHPPIYGAYTNIFAAFSPEITLERSGSYIAPWGQFWQVSKDMLDAAKTEVDGGTGIARSFWDWSQAQWDGLSA</sequence>
<evidence type="ECO:0000256" key="1">
    <source>
        <dbReference type="ARBA" id="ARBA00006484"/>
    </source>
</evidence>
<protein>
    <submittedName>
        <fullName evidence="4">Short-chain alcohol dehydrogenase</fullName>
        <ecNumber evidence="4">1.3.1.33</ecNumber>
    </submittedName>
</protein>
<proteinExistence type="inferred from homology"/>
<reference evidence="4" key="1">
    <citation type="submission" date="2022-10" db="EMBL/GenBank/DDBJ databases">
        <title>Tapping the CABI collections for fungal endophytes: first genome assemblies for Collariella, Neodidymelliopsis, Ascochyta clinopodiicola, Didymella pomorum, Didymosphaeria variabile, Neocosmospora piperis and Neocucurbitaria cava.</title>
        <authorList>
            <person name="Hill R."/>
        </authorList>
    </citation>
    <scope>NUCLEOTIDE SEQUENCE</scope>
    <source>
        <strain evidence="4">IMI 355082</strain>
    </source>
</reference>